<dbReference type="EMBL" id="CAADFC020000032">
    <property type="protein sequence ID" value="VIO78999.1"/>
    <property type="molecule type" value="Genomic_DNA"/>
</dbReference>
<evidence type="ECO:0000313" key="1">
    <source>
        <dbReference type="EMBL" id="VIO78999.1"/>
    </source>
</evidence>
<protein>
    <submittedName>
        <fullName evidence="1">Uncharacterized protein</fullName>
    </submittedName>
</protein>
<reference evidence="1" key="1">
    <citation type="submission" date="2019-02" db="EMBL/GenBank/DDBJ databases">
        <authorList>
            <person name="Pothier F.J."/>
        </authorList>
    </citation>
    <scope>NUCLEOTIDE SEQUENCE</scope>
    <source>
        <strain evidence="1">CI-1B</strain>
    </source>
</reference>
<comment type="caution">
    <text evidence="1">The sequence shown here is derived from an EMBL/GenBank/DDBJ whole genome shotgun (WGS) entry which is preliminary data.</text>
</comment>
<dbReference type="OrthoDB" id="8255919at2"/>
<proteinExistence type="predicted"/>
<dbReference type="Proteomes" id="UP000328092">
    <property type="component" value="Unassembled WGS sequence"/>
</dbReference>
<accession>A0A508TX95</accession>
<sequence>MDFETGSVEAFLDLGCGDDTPLGSPSCRAGYRLIESGEVICTVKLPISIAEAAILRRSEISIILTPDGRVEVSSCGSAANEQIDELVARAVTQANLRMEEATASDLESLLHRLERSIGLVKEAIARAPAAP</sequence>
<dbReference type="AlphaFoldDB" id="A0A508TX95"/>
<name>A0A508TX95_9BRAD</name>
<evidence type="ECO:0000313" key="2">
    <source>
        <dbReference type="Proteomes" id="UP000328092"/>
    </source>
</evidence>
<organism evidence="1 2">
    <name type="scientific">Bradyrhizobium ivorense</name>
    <dbReference type="NCBI Taxonomy" id="2511166"/>
    <lineage>
        <taxon>Bacteria</taxon>
        <taxon>Pseudomonadati</taxon>
        <taxon>Pseudomonadota</taxon>
        <taxon>Alphaproteobacteria</taxon>
        <taxon>Hyphomicrobiales</taxon>
        <taxon>Nitrobacteraceae</taxon>
        <taxon>Bradyrhizobium</taxon>
    </lineage>
</organism>
<keyword evidence="2" id="KW-1185">Reference proteome</keyword>
<gene>
    <name evidence="1" type="ORF">CI1B_76290</name>
</gene>
<dbReference type="RefSeq" id="WP_139864166.1">
    <property type="nucleotide sequence ID" value="NZ_CAADFC020000032.1"/>
</dbReference>